<dbReference type="GO" id="GO:0012505">
    <property type="term" value="C:endomembrane system"/>
    <property type="evidence" value="ECO:0007669"/>
    <property type="project" value="UniProtKB-SubCell"/>
</dbReference>
<evidence type="ECO:0000259" key="6">
    <source>
        <dbReference type="PROSITE" id="PS51072"/>
    </source>
</evidence>
<comment type="similarity">
    <text evidence="5">Belongs to the adaptor complexes medium subunit family.</text>
</comment>
<dbReference type="SUPFAM" id="SSF64356">
    <property type="entry name" value="SNARE-like"/>
    <property type="match status" value="1"/>
</dbReference>
<reference evidence="8" key="1">
    <citation type="journal article" date="2006" name="PLoS Biol.">
        <title>Macronuclear genome sequence of the ciliate Tetrahymena thermophila, a model eukaryote.</title>
        <authorList>
            <person name="Eisen J.A."/>
            <person name="Coyne R.S."/>
            <person name="Wu M."/>
            <person name="Wu D."/>
            <person name="Thiagarajan M."/>
            <person name="Wortman J.R."/>
            <person name="Badger J.H."/>
            <person name="Ren Q."/>
            <person name="Amedeo P."/>
            <person name="Jones K.M."/>
            <person name="Tallon L.J."/>
            <person name="Delcher A.L."/>
            <person name="Salzberg S.L."/>
            <person name="Silva J.C."/>
            <person name="Haas B.J."/>
            <person name="Majoros W.H."/>
            <person name="Farzad M."/>
            <person name="Carlton J.M."/>
            <person name="Smith R.K. Jr."/>
            <person name="Garg J."/>
            <person name="Pearlman R.E."/>
            <person name="Karrer K.M."/>
            <person name="Sun L."/>
            <person name="Manning G."/>
            <person name="Elde N.C."/>
            <person name="Turkewitz A.P."/>
            <person name="Asai D.J."/>
            <person name="Wilkes D.E."/>
            <person name="Wang Y."/>
            <person name="Cai H."/>
            <person name="Collins K."/>
            <person name="Stewart B.A."/>
            <person name="Lee S.R."/>
            <person name="Wilamowska K."/>
            <person name="Weinberg Z."/>
            <person name="Ruzzo W.L."/>
            <person name="Wloga D."/>
            <person name="Gaertig J."/>
            <person name="Frankel J."/>
            <person name="Tsao C.-C."/>
            <person name="Gorovsky M.A."/>
            <person name="Keeling P.J."/>
            <person name="Waller R.F."/>
            <person name="Patron N.J."/>
            <person name="Cherry J.M."/>
            <person name="Stover N.A."/>
            <person name="Krieger C.J."/>
            <person name="del Toro C."/>
            <person name="Ryder H.F."/>
            <person name="Williamson S.C."/>
            <person name="Barbeau R.A."/>
            <person name="Hamilton E.P."/>
            <person name="Orias E."/>
        </authorList>
    </citation>
    <scope>NUCLEOTIDE SEQUENCE [LARGE SCALE GENOMIC DNA]</scope>
    <source>
        <strain evidence="8">SB210</strain>
    </source>
</reference>
<evidence type="ECO:0000256" key="1">
    <source>
        <dbReference type="ARBA" id="ARBA00004308"/>
    </source>
</evidence>
<dbReference type="InterPro" id="IPR022775">
    <property type="entry name" value="AP_mu_sigma_su"/>
</dbReference>
<evidence type="ECO:0000313" key="8">
    <source>
        <dbReference type="Proteomes" id="UP000009168"/>
    </source>
</evidence>
<name>I7MI48_TETTS</name>
<dbReference type="CDD" id="cd14835">
    <property type="entry name" value="AP1_Mu_N"/>
    <property type="match status" value="1"/>
</dbReference>
<evidence type="ECO:0000256" key="5">
    <source>
        <dbReference type="PIRNR" id="PIRNR005992"/>
    </source>
</evidence>
<accession>I7MI48</accession>
<evidence type="ECO:0000313" key="7">
    <source>
        <dbReference type="EMBL" id="EAS03891.2"/>
    </source>
</evidence>
<dbReference type="InterPro" id="IPR036168">
    <property type="entry name" value="AP2_Mu_C_sf"/>
</dbReference>
<dbReference type="EMBL" id="GG662464">
    <property type="protein sequence ID" value="EAS03891.2"/>
    <property type="molecule type" value="Genomic_DNA"/>
</dbReference>
<gene>
    <name evidence="7" type="ORF">TTHERM_00455300</name>
</gene>
<dbReference type="PRINTS" id="PR00314">
    <property type="entry name" value="CLATHRINADPT"/>
</dbReference>
<dbReference type="PROSITE" id="PS51072">
    <property type="entry name" value="MHD"/>
    <property type="match status" value="1"/>
</dbReference>
<sequence length="439" mass="51186">MSGISGIFILNNKGRVIIQRVYRADLQVHVIETFNKKLVEFDEFNQKPIVQDEFGNTYIYRNHNNLTFLIITRRNTNVMMVFAFLYQFIEVLVHYFKELEEESVRDNFVVIYELLDEVLDNGYPQITDCKNLSEFIKTESHELVKDSFFGGKEKKEENLSKYATMSTAAISWRPEGIKYKKNEIFLDVYEKLNMLIGKTGNVIEAEIIGNVVANSMLSGMPDCKLGLNDKAYFEAIGRSTNARTINFEDMKFHQCVRLSKFENERLITFIPPDGEFELISYRIPVQIKPLFQVDVIITQPKPTKIEIMVKAKSNFKEKSTANDVDIYIPVPEDVQKPEFKCAFGKSIWDQGREAIKWSFKQFVGQKEYIMQCTFNLPTVASPGREKYKQVPISINFEIPYYTVSGFQVRYLKVEERSGYNALPWVRYVTKNGDYQIRMF</sequence>
<dbReference type="GO" id="GO:0030131">
    <property type="term" value="C:clathrin adaptor complex"/>
    <property type="evidence" value="ECO:0007669"/>
    <property type="project" value="UniProtKB-UniRule"/>
</dbReference>
<dbReference type="GO" id="GO:0006886">
    <property type="term" value="P:intracellular protein transport"/>
    <property type="evidence" value="ECO:0007669"/>
    <property type="project" value="UniProtKB-UniRule"/>
</dbReference>
<dbReference type="Pfam" id="PF00928">
    <property type="entry name" value="Adap_comp_sub"/>
    <property type="match status" value="1"/>
</dbReference>
<keyword evidence="4" id="KW-0472">Membrane</keyword>
<dbReference type="InParanoid" id="I7MI48"/>
<dbReference type="InterPro" id="IPR011012">
    <property type="entry name" value="Longin-like_dom_sf"/>
</dbReference>
<dbReference type="Pfam" id="PF01217">
    <property type="entry name" value="Clat_adaptor_s"/>
    <property type="match status" value="1"/>
</dbReference>
<dbReference type="KEGG" id="tet:TTHERM_00455300"/>
<evidence type="ECO:0000256" key="2">
    <source>
        <dbReference type="ARBA" id="ARBA00022448"/>
    </source>
</evidence>
<dbReference type="PIRSF" id="PIRSF005992">
    <property type="entry name" value="Clathrin_mu"/>
    <property type="match status" value="1"/>
</dbReference>
<dbReference type="AlphaFoldDB" id="I7MI48"/>
<dbReference type="CDD" id="cd09250">
    <property type="entry name" value="AP-1_Mu1_Cterm"/>
    <property type="match status" value="1"/>
</dbReference>
<dbReference type="GO" id="GO:0016192">
    <property type="term" value="P:vesicle-mediated transport"/>
    <property type="evidence" value="ECO:0007669"/>
    <property type="project" value="InterPro"/>
</dbReference>
<feature type="domain" description="MHD" evidence="6">
    <location>
        <begin position="181"/>
        <end position="437"/>
    </location>
</feature>
<dbReference type="eggNOG" id="KOG0937">
    <property type="taxonomic scope" value="Eukaryota"/>
</dbReference>
<dbReference type="Proteomes" id="UP000009168">
    <property type="component" value="Unassembled WGS sequence"/>
</dbReference>
<dbReference type="FunCoup" id="I7MI48">
    <property type="interactions" value="298"/>
</dbReference>
<dbReference type="Gene3D" id="3.30.450.60">
    <property type="match status" value="1"/>
</dbReference>
<dbReference type="OrthoDB" id="10259133at2759"/>
<proteinExistence type="inferred from homology"/>
<dbReference type="GeneID" id="7841022"/>
<keyword evidence="2 5" id="KW-0813">Transport</keyword>
<dbReference type="RefSeq" id="XP_001024136.2">
    <property type="nucleotide sequence ID" value="XM_001024136.3"/>
</dbReference>
<keyword evidence="8" id="KW-1185">Reference proteome</keyword>
<dbReference type="PANTHER" id="PTHR10529">
    <property type="entry name" value="AP COMPLEX SUBUNIT MU"/>
    <property type="match status" value="1"/>
</dbReference>
<evidence type="ECO:0000256" key="4">
    <source>
        <dbReference type="ARBA" id="ARBA00023136"/>
    </source>
</evidence>
<comment type="subcellular location">
    <subcellularLocation>
        <location evidence="1">Endomembrane system</location>
    </subcellularLocation>
</comment>
<dbReference type="SUPFAM" id="SSF49447">
    <property type="entry name" value="Second domain of Mu2 adaptin subunit (ap50) of ap2 adaptor"/>
    <property type="match status" value="1"/>
</dbReference>
<dbReference type="Gene3D" id="2.60.40.1170">
    <property type="entry name" value="Mu homology domain, subdomain B"/>
    <property type="match status" value="2"/>
</dbReference>
<dbReference type="STRING" id="312017.I7MI48"/>
<organism evidence="7 8">
    <name type="scientific">Tetrahymena thermophila (strain SB210)</name>
    <dbReference type="NCBI Taxonomy" id="312017"/>
    <lineage>
        <taxon>Eukaryota</taxon>
        <taxon>Sar</taxon>
        <taxon>Alveolata</taxon>
        <taxon>Ciliophora</taxon>
        <taxon>Intramacronucleata</taxon>
        <taxon>Oligohymenophorea</taxon>
        <taxon>Hymenostomatida</taxon>
        <taxon>Tetrahymenina</taxon>
        <taxon>Tetrahymenidae</taxon>
        <taxon>Tetrahymena</taxon>
    </lineage>
</organism>
<keyword evidence="3 5" id="KW-0653">Protein transport</keyword>
<dbReference type="InterPro" id="IPR001392">
    <property type="entry name" value="Clathrin_mu"/>
</dbReference>
<protein>
    <submittedName>
        <fullName evidence="7">Clathrin adapter protein AP-1, mu subunit</fullName>
    </submittedName>
</protein>
<dbReference type="FunFam" id="3.30.450.60:FF:000002">
    <property type="entry name" value="AP-2 complex subunit mu, putative"/>
    <property type="match status" value="1"/>
</dbReference>
<dbReference type="PROSITE" id="PS00991">
    <property type="entry name" value="CLAT_ADAPTOR_M_2"/>
    <property type="match status" value="1"/>
</dbReference>
<dbReference type="InterPro" id="IPR050431">
    <property type="entry name" value="Adaptor_comp_med_subunit"/>
</dbReference>
<dbReference type="HOGENOM" id="CLU_026996_0_0_1"/>
<evidence type="ECO:0000256" key="3">
    <source>
        <dbReference type="ARBA" id="ARBA00022927"/>
    </source>
</evidence>
<dbReference type="InterPro" id="IPR018240">
    <property type="entry name" value="Clathrin_mu_CS"/>
</dbReference>
<dbReference type="InterPro" id="IPR028565">
    <property type="entry name" value="MHD"/>
</dbReference>
<dbReference type="OMA" id="DMNEIDY"/>